<dbReference type="InterPro" id="IPR011010">
    <property type="entry name" value="DNA_brk_join_enz"/>
</dbReference>
<dbReference type="SUPFAM" id="SSF56349">
    <property type="entry name" value="DNA breaking-rejoining enzymes"/>
    <property type="match status" value="1"/>
</dbReference>
<organism evidence="3 4">
    <name type="scientific">Porites lobata</name>
    <dbReference type="NCBI Taxonomy" id="104759"/>
    <lineage>
        <taxon>Eukaryota</taxon>
        <taxon>Metazoa</taxon>
        <taxon>Cnidaria</taxon>
        <taxon>Anthozoa</taxon>
        <taxon>Hexacorallia</taxon>
        <taxon>Scleractinia</taxon>
        <taxon>Fungiina</taxon>
        <taxon>Poritidae</taxon>
        <taxon>Porites</taxon>
    </lineage>
</organism>
<keyword evidence="2" id="KW-0233">DNA recombination</keyword>
<dbReference type="SUPFAM" id="SSF47823">
    <property type="entry name" value="lambda integrase-like, N-terminal domain"/>
    <property type="match status" value="1"/>
</dbReference>
<keyword evidence="4" id="KW-1185">Reference proteome</keyword>
<protein>
    <recommendedName>
        <fullName evidence="5">Tyr recombinase domain-containing protein</fullName>
    </recommendedName>
</protein>
<reference evidence="3 4" key="1">
    <citation type="submission" date="2022-05" db="EMBL/GenBank/DDBJ databases">
        <authorList>
            <consortium name="Genoscope - CEA"/>
            <person name="William W."/>
        </authorList>
    </citation>
    <scope>NUCLEOTIDE SEQUENCE [LARGE SCALE GENOMIC DNA]</scope>
</reference>
<gene>
    <name evidence="3" type="ORF">PLOB_00046710</name>
</gene>
<dbReference type="EMBL" id="CALNXK010000084">
    <property type="protein sequence ID" value="CAH3148537.1"/>
    <property type="molecule type" value="Genomic_DNA"/>
</dbReference>
<dbReference type="Gene3D" id="1.10.443.10">
    <property type="entry name" value="Intergrase catalytic core"/>
    <property type="match status" value="1"/>
</dbReference>
<sequence length="422" mass="46655">MTFQIPEKKVCKLKRLLNSAIQNKSSSYRELARIAGSIISVALAVGPISRLLTRQMYLAIESRSAWDHLFLFPPALLEELKFWFCNIESFNGYSIRPPPDSSTVVFSDASDAAFGGFSASLDGTVASGMFTTDDLGQSSTFRELKAIYYVLLSFVEHLKHKRAQVRGRSISLTRPFFTVAQNSECWLCANCLIFTIFSFLSDVLSSGIWLEAASLSDSSLSDMVPGLINLQLDAKAPSTVLKYKSGWLRWREWALSKIGVPVIPAKPLHIALFISELAKRSSENNIGVSSIESAVYAIKWGHAMAGFEACPVSHPLVKFALEGAKRRLARPVQPKEPLSVSTVQAIATHFASSASLSDLRFLFILLVGFAGFFRIDEIRNIALRDVSIHSDHMSVYLPQRKTISIGKATLLFSLEPARLLVL</sequence>
<dbReference type="PANTHER" id="PTHR33050:SF7">
    <property type="entry name" value="RIBONUCLEASE H"/>
    <property type="match status" value="1"/>
</dbReference>
<evidence type="ECO:0000313" key="4">
    <source>
        <dbReference type="Proteomes" id="UP001159405"/>
    </source>
</evidence>
<proteinExistence type="predicted"/>
<comment type="caution">
    <text evidence="3">The sequence shown here is derived from an EMBL/GenBank/DDBJ whole genome shotgun (WGS) entry which is preliminary data.</text>
</comment>
<dbReference type="Proteomes" id="UP001159405">
    <property type="component" value="Unassembled WGS sequence"/>
</dbReference>
<dbReference type="InterPro" id="IPR013762">
    <property type="entry name" value="Integrase-like_cat_sf"/>
</dbReference>
<keyword evidence="1" id="KW-0238">DNA-binding</keyword>
<dbReference type="PANTHER" id="PTHR33050">
    <property type="entry name" value="REVERSE TRANSCRIPTASE DOMAIN-CONTAINING PROTEIN"/>
    <property type="match status" value="1"/>
</dbReference>
<name>A0ABN8PQ79_9CNID</name>
<evidence type="ECO:0000256" key="2">
    <source>
        <dbReference type="ARBA" id="ARBA00023172"/>
    </source>
</evidence>
<dbReference type="InterPro" id="IPR010998">
    <property type="entry name" value="Integrase_recombinase_N"/>
</dbReference>
<accession>A0ABN8PQ79</accession>
<dbReference type="InterPro" id="IPR052055">
    <property type="entry name" value="Hepadnavirus_pol/RT"/>
</dbReference>
<dbReference type="Gene3D" id="1.10.150.130">
    <property type="match status" value="1"/>
</dbReference>
<evidence type="ECO:0000313" key="3">
    <source>
        <dbReference type="EMBL" id="CAH3148537.1"/>
    </source>
</evidence>
<evidence type="ECO:0000256" key="1">
    <source>
        <dbReference type="ARBA" id="ARBA00023125"/>
    </source>
</evidence>
<evidence type="ECO:0008006" key="5">
    <source>
        <dbReference type="Google" id="ProtNLM"/>
    </source>
</evidence>